<feature type="domain" description="Enoyl reductase (ER)" evidence="2">
    <location>
        <begin position="20"/>
        <end position="332"/>
    </location>
</feature>
<dbReference type="InterPro" id="IPR013149">
    <property type="entry name" value="ADH-like_C"/>
</dbReference>
<dbReference type="GO" id="GO:0016628">
    <property type="term" value="F:oxidoreductase activity, acting on the CH-CH group of donors, NAD or NADP as acceptor"/>
    <property type="evidence" value="ECO:0007669"/>
    <property type="project" value="InterPro"/>
</dbReference>
<dbReference type="SUPFAM" id="SSF50129">
    <property type="entry name" value="GroES-like"/>
    <property type="match status" value="1"/>
</dbReference>
<sequence length="335" mass="35348">MSRTELNRQLHLVRRPAEKITPLDFRLVEAPVVNPGEGQILVRQKWLSIDPYLRERMNDAKSYLPPQPLDEVMAGGGAGEVVQSKHPEIAVGDQVIGLGGWQLFATMNGAAVARADTAQAPLAAFLGAAGMPGITAWYGLRKIIAPKGGETIVVSAASGSVGGVAGQLAKLSGCRVVGIAGGDIKCRYVVDELGFDACVDHRAGDFDAQLAAATPAGIDGCFENVGGVVLDAVMRRLNPFARVAVSGLISGGYDGQPVPIADANMFSTARVRMEGFIVSDHRELWPEARAELAGLIASKRLKYRESIATGLESAPGALIDVLEGRNFGKQLVELP</sequence>
<keyword evidence="4" id="KW-1185">Reference proteome</keyword>
<dbReference type="FunFam" id="3.40.50.720:FF:000121">
    <property type="entry name" value="Prostaglandin reductase 2"/>
    <property type="match status" value="1"/>
</dbReference>
<dbReference type="Pfam" id="PF16884">
    <property type="entry name" value="ADH_N_2"/>
    <property type="match status" value="1"/>
</dbReference>
<evidence type="ECO:0000259" key="2">
    <source>
        <dbReference type="SMART" id="SM00829"/>
    </source>
</evidence>
<keyword evidence="1" id="KW-0560">Oxidoreductase</keyword>
<reference evidence="3" key="1">
    <citation type="submission" date="2019-04" db="EMBL/GenBank/DDBJ databases">
        <title>Whole genome sequencing of cave bacteria.</title>
        <authorList>
            <person name="Gan H.M."/>
            <person name="Barton H."/>
            <person name="Savka M.A."/>
        </authorList>
    </citation>
    <scope>NUCLEOTIDE SEQUENCE [LARGE SCALE GENOMIC DNA]</scope>
    <source>
        <strain evidence="3">LC387</strain>
    </source>
</reference>
<gene>
    <name evidence="3" type="ORF">YH63_012370</name>
</gene>
<dbReference type="EMBL" id="LBIA02000001">
    <property type="protein sequence ID" value="TKT72148.1"/>
    <property type="molecule type" value="Genomic_DNA"/>
</dbReference>
<name>A0A4U6BSZ9_9BRAD</name>
<protein>
    <submittedName>
        <fullName evidence="3">NADP-dependent oxidoreductase</fullName>
    </submittedName>
</protein>
<evidence type="ECO:0000256" key="1">
    <source>
        <dbReference type="ARBA" id="ARBA00023002"/>
    </source>
</evidence>
<dbReference type="STRING" id="211460.YH63_06630"/>
<accession>A0A4U6BSZ9</accession>
<dbReference type="Gene3D" id="3.40.50.720">
    <property type="entry name" value="NAD(P)-binding Rossmann-like Domain"/>
    <property type="match status" value="1"/>
</dbReference>
<dbReference type="OrthoDB" id="9805663at2"/>
<organism evidence="3 4">
    <name type="scientific">Afipia massiliensis</name>
    <dbReference type="NCBI Taxonomy" id="211460"/>
    <lineage>
        <taxon>Bacteria</taxon>
        <taxon>Pseudomonadati</taxon>
        <taxon>Pseudomonadota</taxon>
        <taxon>Alphaproteobacteria</taxon>
        <taxon>Hyphomicrobiales</taxon>
        <taxon>Nitrobacteraceae</taxon>
        <taxon>Afipia</taxon>
    </lineage>
</organism>
<dbReference type="InterPro" id="IPR045010">
    <property type="entry name" value="MDR_fam"/>
</dbReference>
<evidence type="ECO:0000313" key="4">
    <source>
        <dbReference type="Proteomes" id="UP000034832"/>
    </source>
</evidence>
<dbReference type="RefSeq" id="WP_137325188.1">
    <property type="nucleotide sequence ID" value="NZ_LBIA02000001.1"/>
</dbReference>
<comment type="caution">
    <text evidence="3">The sequence shown here is derived from an EMBL/GenBank/DDBJ whole genome shotgun (WGS) entry which is preliminary data.</text>
</comment>
<dbReference type="InterPro" id="IPR011032">
    <property type="entry name" value="GroES-like_sf"/>
</dbReference>
<dbReference type="PANTHER" id="PTHR43205">
    <property type="entry name" value="PROSTAGLANDIN REDUCTASE"/>
    <property type="match status" value="1"/>
</dbReference>
<proteinExistence type="predicted"/>
<dbReference type="InterPro" id="IPR041694">
    <property type="entry name" value="ADH_N_2"/>
</dbReference>
<dbReference type="InterPro" id="IPR036291">
    <property type="entry name" value="NAD(P)-bd_dom_sf"/>
</dbReference>
<dbReference type="CDD" id="cd05288">
    <property type="entry name" value="PGDH"/>
    <property type="match status" value="1"/>
</dbReference>
<dbReference type="Gene3D" id="3.90.180.10">
    <property type="entry name" value="Medium-chain alcohol dehydrogenases, catalytic domain"/>
    <property type="match status" value="1"/>
</dbReference>
<dbReference type="InterPro" id="IPR020843">
    <property type="entry name" value="ER"/>
</dbReference>
<dbReference type="SUPFAM" id="SSF51735">
    <property type="entry name" value="NAD(P)-binding Rossmann-fold domains"/>
    <property type="match status" value="1"/>
</dbReference>
<dbReference type="PANTHER" id="PTHR43205:SF7">
    <property type="entry name" value="PROSTAGLANDIN REDUCTASE 1"/>
    <property type="match status" value="1"/>
</dbReference>
<dbReference type="Pfam" id="PF00107">
    <property type="entry name" value="ADH_zinc_N"/>
    <property type="match status" value="1"/>
</dbReference>
<evidence type="ECO:0000313" key="3">
    <source>
        <dbReference type="EMBL" id="TKT72148.1"/>
    </source>
</evidence>
<dbReference type="Proteomes" id="UP000034832">
    <property type="component" value="Unassembled WGS sequence"/>
</dbReference>
<dbReference type="AlphaFoldDB" id="A0A4U6BSZ9"/>
<dbReference type="SMART" id="SM00829">
    <property type="entry name" value="PKS_ER"/>
    <property type="match status" value="1"/>
</dbReference>